<dbReference type="PANTHER" id="PTHR24092">
    <property type="entry name" value="PROBABLE PHOSPHOLIPID-TRANSPORTING ATPASE"/>
    <property type="match status" value="1"/>
</dbReference>
<organism evidence="1 2">
    <name type="scientific">Bonamia ostreae</name>
    <dbReference type="NCBI Taxonomy" id="126728"/>
    <lineage>
        <taxon>Eukaryota</taxon>
        <taxon>Sar</taxon>
        <taxon>Rhizaria</taxon>
        <taxon>Endomyxa</taxon>
        <taxon>Ascetosporea</taxon>
        <taxon>Haplosporida</taxon>
        <taxon>Bonamia</taxon>
    </lineage>
</organism>
<proteinExistence type="predicted"/>
<accession>A0ABV2AU09</accession>
<keyword evidence="2" id="KW-1185">Reference proteome</keyword>
<protein>
    <submittedName>
        <fullName evidence="1">Phospholipid-transporting ATPase IC</fullName>
    </submittedName>
</protein>
<dbReference type="PANTHER" id="PTHR24092:SF150">
    <property type="entry name" value="PHOSPHOLIPID-TRANSPORTING ATPASE"/>
    <property type="match status" value="1"/>
</dbReference>
<sequence length="183" mass="20908">KRRKEDRIENDALVSKYDHETDSWIKIKRKDIGRGDILCLGKNDPVPADILLVQTSLPGGLCSISTTNLDGETNLKIKRSFEEIDFMDCPNEQIEKAKFKKTLNGYIKGEPPNVRMGSNGWKGFLYYQNGEKSSTVALDMDQFLIRGTVIKNTDWIICLVIFVGNETKIQQQDRMKKYILKSS</sequence>
<dbReference type="InterPro" id="IPR008250">
    <property type="entry name" value="ATPase_P-typ_transduc_dom_A_sf"/>
</dbReference>
<dbReference type="SUPFAM" id="SSF81653">
    <property type="entry name" value="Calcium ATPase, transduction domain A"/>
    <property type="match status" value="1"/>
</dbReference>
<evidence type="ECO:0000313" key="1">
    <source>
        <dbReference type="EMBL" id="MES1923145.1"/>
    </source>
</evidence>
<comment type="caution">
    <text evidence="1">The sequence shown here is derived from an EMBL/GenBank/DDBJ whole genome shotgun (WGS) entry which is preliminary data.</text>
</comment>
<name>A0ABV2AU09_9EUKA</name>
<dbReference type="EMBL" id="JBDODL010004885">
    <property type="protein sequence ID" value="MES1923145.1"/>
    <property type="molecule type" value="Genomic_DNA"/>
</dbReference>
<gene>
    <name evidence="1" type="primary">ATP8B1</name>
    <name evidence="1" type="ORF">MHBO_004690</name>
</gene>
<dbReference type="Gene3D" id="2.70.150.10">
    <property type="entry name" value="Calcium-transporting ATPase, cytoplasmic transduction domain A"/>
    <property type="match status" value="1"/>
</dbReference>
<dbReference type="Proteomes" id="UP001439008">
    <property type="component" value="Unassembled WGS sequence"/>
</dbReference>
<feature type="non-terminal residue" evidence="1">
    <location>
        <position position="183"/>
    </location>
</feature>
<reference evidence="1 2" key="1">
    <citation type="journal article" date="2024" name="BMC Biol.">
        <title>Comparative genomics of Ascetosporea gives new insight into the evolutionary basis for animal parasitism in Rhizaria.</title>
        <authorList>
            <person name="Hiltunen Thoren M."/>
            <person name="Onut-Brannstrom I."/>
            <person name="Alfjorden A."/>
            <person name="Peckova H."/>
            <person name="Swords F."/>
            <person name="Hooper C."/>
            <person name="Holzer A.S."/>
            <person name="Bass D."/>
            <person name="Burki F."/>
        </authorList>
    </citation>
    <scope>NUCLEOTIDE SEQUENCE [LARGE SCALE GENOMIC DNA]</scope>
    <source>
        <strain evidence="1">20-A016</strain>
    </source>
</reference>
<feature type="non-terminal residue" evidence="1">
    <location>
        <position position="1"/>
    </location>
</feature>
<evidence type="ECO:0000313" key="2">
    <source>
        <dbReference type="Proteomes" id="UP001439008"/>
    </source>
</evidence>